<evidence type="ECO:0000256" key="1">
    <source>
        <dbReference type="ARBA" id="ARBA00001936"/>
    </source>
</evidence>
<gene>
    <name evidence="18" type="ORF">LUZ63_003571</name>
</gene>
<dbReference type="InterPro" id="IPR007010">
    <property type="entry name" value="PolA_pol_RNA-bd_dom"/>
</dbReference>
<dbReference type="GO" id="GO:0005524">
    <property type="term" value="F:ATP binding"/>
    <property type="evidence" value="ECO:0007669"/>
    <property type="project" value="UniProtKB-UniRule"/>
</dbReference>
<dbReference type="GO" id="GO:0046872">
    <property type="term" value="F:metal ion binding"/>
    <property type="evidence" value="ECO:0007669"/>
    <property type="project" value="UniProtKB-KW"/>
</dbReference>
<evidence type="ECO:0000313" key="18">
    <source>
        <dbReference type="EMBL" id="KAJ1703792.1"/>
    </source>
</evidence>
<feature type="domain" description="Poly(A) polymerase RNA-binding" evidence="15">
    <location>
        <begin position="413"/>
        <end position="484"/>
    </location>
</feature>
<feature type="binding site" evidence="13">
    <location>
        <position position="101"/>
    </location>
    <ligand>
        <name>Mg(2+)</name>
        <dbReference type="ChEBI" id="CHEBI:18420"/>
        <label>1</label>
        <note>catalytic</note>
    </ligand>
</feature>
<keyword evidence="9 13" id="KW-0460">Magnesium</keyword>
<dbReference type="GO" id="GO:0005634">
    <property type="term" value="C:nucleus"/>
    <property type="evidence" value="ECO:0007669"/>
    <property type="project" value="UniProtKB-SubCell"/>
</dbReference>
<evidence type="ECO:0000313" key="19">
    <source>
        <dbReference type="Proteomes" id="UP001151287"/>
    </source>
</evidence>
<proteinExistence type="inferred from homology"/>
<dbReference type="Pfam" id="PF20750">
    <property type="entry name" value="PAP_NTPase"/>
    <property type="match status" value="1"/>
</dbReference>
<evidence type="ECO:0000256" key="7">
    <source>
        <dbReference type="ARBA" id="ARBA00022741"/>
    </source>
</evidence>
<feature type="domain" description="Poly(A) polymerase central" evidence="16">
    <location>
        <begin position="205"/>
        <end position="351"/>
    </location>
</feature>
<dbReference type="Gene3D" id="3.30.70.590">
    <property type="entry name" value="Poly(A) polymerase predicted RNA binding domain"/>
    <property type="match status" value="1"/>
</dbReference>
<dbReference type="SUPFAM" id="SSF55003">
    <property type="entry name" value="PAP/Archaeal CCA-adding enzyme, C-terminal domain"/>
    <property type="match status" value="1"/>
</dbReference>
<evidence type="ECO:0000256" key="2">
    <source>
        <dbReference type="ARBA" id="ARBA00004123"/>
    </source>
</evidence>
<evidence type="ECO:0000256" key="13">
    <source>
        <dbReference type="PIRSR" id="PIRSR018425-2"/>
    </source>
</evidence>
<feature type="binding site" evidence="13">
    <location>
        <position position="153"/>
    </location>
    <ligand>
        <name>Mg(2+)</name>
        <dbReference type="ChEBI" id="CHEBI:18420"/>
        <label>2</label>
        <note>catalytic</note>
    </ligand>
</feature>
<comment type="cofactor">
    <cofactor evidence="1">
        <name>Mn(2+)</name>
        <dbReference type="ChEBI" id="CHEBI:29035"/>
    </cofactor>
</comment>
<dbReference type="InterPro" id="IPR048840">
    <property type="entry name" value="PolA_pol_NTPase"/>
</dbReference>
<feature type="domain" description="Poly(A) polymerase RNA-binding" evidence="15">
    <location>
        <begin position="354"/>
        <end position="412"/>
    </location>
</feature>
<dbReference type="PANTHER" id="PTHR10682">
    <property type="entry name" value="POLY A POLYMERASE"/>
    <property type="match status" value="1"/>
</dbReference>
<organism evidence="18 19">
    <name type="scientific">Rhynchospora breviuscula</name>
    <dbReference type="NCBI Taxonomy" id="2022672"/>
    <lineage>
        <taxon>Eukaryota</taxon>
        <taxon>Viridiplantae</taxon>
        <taxon>Streptophyta</taxon>
        <taxon>Embryophyta</taxon>
        <taxon>Tracheophyta</taxon>
        <taxon>Spermatophyta</taxon>
        <taxon>Magnoliopsida</taxon>
        <taxon>Liliopsida</taxon>
        <taxon>Poales</taxon>
        <taxon>Cyperaceae</taxon>
        <taxon>Cyperoideae</taxon>
        <taxon>Rhynchosporeae</taxon>
        <taxon>Rhynchospora</taxon>
    </lineage>
</organism>
<dbReference type="PANTHER" id="PTHR10682:SF10">
    <property type="entry name" value="POLYNUCLEOTIDE ADENYLYLTRANSFERASE"/>
    <property type="match status" value="1"/>
</dbReference>
<dbReference type="SUPFAM" id="SSF81631">
    <property type="entry name" value="PAP/OAS1 substrate-binding domain"/>
    <property type="match status" value="1"/>
</dbReference>
<reference evidence="18" key="1">
    <citation type="journal article" date="2022" name="Cell">
        <title>Repeat-based holocentromeres influence genome architecture and karyotype evolution.</title>
        <authorList>
            <person name="Hofstatter P.G."/>
            <person name="Thangavel G."/>
            <person name="Lux T."/>
            <person name="Neumann P."/>
            <person name="Vondrak T."/>
            <person name="Novak P."/>
            <person name="Zhang M."/>
            <person name="Costa L."/>
            <person name="Castellani M."/>
            <person name="Scott A."/>
            <person name="Toegelov H."/>
            <person name="Fuchs J."/>
            <person name="Mata-Sucre Y."/>
            <person name="Dias Y."/>
            <person name="Vanzela A.L.L."/>
            <person name="Huettel B."/>
            <person name="Almeida C.C.S."/>
            <person name="Simkova H."/>
            <person name="Souza G."/>
            <person name="Pedrosa-Harand A."/>
            <person name="Macas J."/>
            <person name="Mayer K.F.X."/>
            <person name="Houben A."/>
            <person name="Marques A."/>
        </authorList>
    </citation>
    <scope>NUCLEOTIDE SEQUENCE</scope>
    <source>
        <strain evidence="18">RhyBre1mFocal</strain>
    </source>
</reference>
<dbReference type="Pfam" id="PF04926">
    <property type="entry name" value="PAP_RNA-bind"/>
    <property type="match status" value="2"/>
</dbReference>
<accession>A0A9Q0D206</accession>
<dbReference type="PIRSF" id="PIRSF018425">
    <property type="entry name" value="PolyA_polymerase"/>
    <property type="match status" value="1"/>
</dbReference>
<comment type="subcellular location">
    <subcellularLocation>
        <location evidence="2 11">Nucleus</location>
    </subcellularLocation>
</comment>
<dbReference type="InterPro" id="IPR011068">
    <property type="entry name" value="NuclTrfase_I-like_C"/>
</dbReference>
<dbReference type="FunFam" id="3.30.460.10:FF:000002">
    <property type="entry name" value="Poly(A) polymerase alpha, putative"/>
    <property type="match status" value="1"/>
</dbReference>
<evidence type="ECO:0000256" key="3">
    <source>
        <dbReference type="ARBA" id="ARBA00010912"/>
    </source>
</evidence>
<feature type="domain" description="Poly(A) polymerase nucleotidyltransferase" evidence="17">
    <location>
        <begin position="7"/>
        <end position="200"/>
    </location>
</feature>
<dbReference type="CDD" id="cd05402">
    <property type="entry name" value="NT_PAP_TUTase"/>
    <property type="match status" value="1"/>
</dbReference>
<protein>
    <recommendedName>
        <fullName evidence="11">Poly(A) polymerase</fullName>
        <ecNumber evidence="11">2.7.7.19</ecNumber>
    </recommendedName>
</protein>
<dbReference type="GO" id="GO:0003723">
    <property type="term" value="F:RNA binding"/>
    <property type="evidence" value="ECO:0007669"/>
    <property type="project" value="UniProtKB-UniRule"/>
</dbReference>
<dbReference type="InterPro" id="IPR007012">
    <property type="entry name" value="PolA_pol_cen_dom"/>
</dbReference>
<dbReference type="InterPro" id="IPR043519">
    <property type="entry name" value="NT_sf"/>
</dbReference>
<dbReference type="Gene3D" id="3.30.460.10">
    <property type="entry name" value="Beta Polymerase, domain 2"/>
    <property type="match status" value="1"/>
</dbReference>
<dbReference type="GO" id="GO:1990817">
    <property type="term" value="F:poly(A) RNA polymerase activity"/>
    <property type="evidence" value="ECO:0007669"/>
    <property type="project" value="UniProtKB-UniRule"/>
</dbReference>
<dbReference type="EC" id="2.7.7.19" evidence="11"/>
<name>A0A9Q0D206_9POAL</name>
<evidence type="ECO:0000259" key="16">
    <source>
        <dbReference type="Pfam" id="PF04928"/>
    </source>
</evidence>
<dbReference type="InterPro" id="IPR014492">
    <property type="entry name" value="PolyA_polymerase"/>
</dbReference>
<evidence type="ECO:0000256" key="9">
    <source>
        <dbReference type="ARBA" id="ARBA00022842"/>
    </source>
</evidence>
<keyword evidence="8 11" id="KW-0067">ATP-binding</keyword>
<dbReference type="GO" id="GO:0006397">
    <property type="term" value="P:mRNA processing"/>
    <property type="evidence" value="ECO:0007669"/>
    <property type="project" value="UniProtKB-KW"/>
</dbReference>
<feature type="binding site" evidence="12">
    <location>
        <begin position="99"/>
        <end position="101"/>
    </location>
    <ligand>
        <name>ATP</name>
        <dbReference type="ChEBI" id="CHEBI:30616"/>
    </ligand>
</feature>
<dbReference type="OrthoDB" id="412748at2759"/>
<evidence type="ECO:0000256" key="10">
    <source>
        <dbReference type="ARBA" id="ARBA00023242"/>
    </source>
</evidence>
<dbReference type="EMBL" id="JAMQYH010000001">
    <property type="protein sequence ID" value="KAJ1703792.1"/>
    <property type="molecule type" value="Genomic_DNA"/>
</dbReference>
<dbReference type="GO" id="GO:0031123">
    <property type="term" value="P:RNA 3'-end processing"/>
    <property type="evidence" value="ECO:0007669"/>
    <property type="project" value="InterPro"/>
</dbReference>
<evidence type="ECO:0000256" key="6">
    <source>
        <dbReference type="ARBA" id="ARBA00022723"/>
    </source>
</evidence>
<keyword evidence="6 13" id="KW-0479">Metal-binding</keyword>
<dbReference type="SUPFAM" id="SSF81301">
    <property type="entry name" value="Nucleotidyltransferase"/>
    <property type="match status" value="1"/>
</dbReference>
<evidence type="ECO:0000256" key="11">
    <source>
        <dbReference type="PIRNR" id="PIRNR018425"/>
    </source>
</evidence>
<comment type="catalytic activity">
    <reaction evidence="11">
        <text>RNA(n) + ATP = RNA(n)-3'-adenine ribonucleotide + diphosphate</text>
        <dbReference type="Rhea" id="RHEA:11332"/>
        <dbReference type="Rhea" id="RHEA-COMP:14527"/>
        <dbReference type="Rhea" id="RHEA-COMP:17347"/>
        <dbReference type="ChEBI" id="CHEBI:30616"/>
        <dbReference type="ChEBI" id="CHEBI:33019"/>
        <dbReference type="ChEBI" id="CHEBI:140395"/>
        <dbReference type="ChEBI" id="CHEBI:173115"/>
        <dbReference type="EC" id="2.7.7.19"/>
    </reaction>
</comment>
<evidence type="ECO:0000259" key="17">
    <source>
        <dbReference type="Pfam" id="PF20750"/>
    </source>
</evidence>
<feature type="binding site" evidence="12">
    <location>
        <position position="223"/>
    </location>
    <ligand>
        <name>ATP</name>
        <dbReference type="ChEBI" id="CHEBI:30616"/>
    </ligand>
</feature>
<evidence type="ECO:0000256" key="14">
    <source>
        <dbReference type="SAM" id="MobiDB-lite"/>
    </source>
</evidence>
<comment type="caution">
    <text evidence="18">The sequence shown here is derived from an EMBL/GenBank/DDBJ whole genome shotgun (WGS) entry which is preliminary data.</text>
</comment>
<keyword evidence="10 11" id="KW-0539">Nucleus</keyword>
<keyword evidence="19" id="KW-1185">Reference proteome</keyword>
<evidence type="ECO:0000256" key="12">
    <source>
        <dbReference type="PIRSR" id="PIRSR018425-1"/>
    </source>
</evidence>
<feature type="binding site" evidence="13">
    <location>
        <position position="99"/>
    </location>
    <ligand>
        <name>Mg(2+)</name>
        <dbReference type="ChEBI" id="CHEBI:18420"/>
        <label>2</label>
        <note>catalytic</note>
    </ligand>
</feature>
<comment type="function">
    <text evidence="11">Polymerase that creates the 3'-poly(A) tail of mRNA's.</text>
</comment>
<dbReference type="Pfam" id="PF04928">
    <property type="entry name" value="PAP_central"/>
    <property type="match status" value="1"/>
</dbReference>
<dbReference type="FunFam" id="1.10.1410.10:FF:000001">
    <property type="entry name" value="Putative poly(A) polymerase gamma"/>
    <property type="match status" value="1"/>
</dbReference>
<evidence type="ECO:0000256" key="4">
    <source>
        <dbReference type="ARBA" id="ARBA00022664"/>
    </source>
</evidence>
<evidence type="ECO:0000256" key="5">
    <source>
        <dbReference type="ARBA" id="ARBA00022679"/>
    </source>
</evidence>
<keyword evidence="5 11" id="KW-0808">Transferase</keyword>
<dbReference type="AlphaFoldDB" id="A0A9Q0D206"/>
<feature type="region of interest" description="Disordered" evidence="14">
    <location>
        <begin position="571"/>
        <end position="597"/>
    </location>
</feature>
<sequence>MAMAYLGPTESKSLFGPTYTDVIRTQELEKFLTDAGLYPSNEDAVRREEVLGRLDQVVKTWIRRVTLAKGYNKQFVQEANAKIFTYGSYRLGVHGPGADIDVLCVGSRHATREDFFIQLKNMLDEIPEVAELHPVPDAHVPVMKFKLMGVSVDLLYARLALLVVPEDLDITQNSILQNVDEQTARSLNGSRVTDQILHLVPNIENFRTTLRCVRYWAKRRCVYSNVYGFLGGISWTLLVAHICQQFPNALPSMLVSRFFEIVASWRWPEPVMLCELEDVPSLGHAVWDSKRHYKDSMQLMPIITPVYPAMNSSFNVSASTLGVMTEEFQRGHEICKEMEENRAEWKTLFEQYPFFESYKHFLQINAVAQNEGDFRLWHGWVESRLRIFFMKIAKCTYDMLQVHPYPGYFCDNTRPHSCIFFLGLKKKQSLVPNKGEQLFDMRGPIEEFKQLVHTYTMWKAGMEIHISHVKCKDIPGFVFSGGERPRCPAKSVRPAWSKPSNAAAVDVGKVPGVSANVSSEGQQFRVTGLHLDGVEDEKNLSTQQVVGSSGMPNVSCPQKRKVPEELEVSELAPISHGVNPPPKRPPRLKLNTVKETI</sequence>
<feature type="binding site" evidence="12">
    <location>
        <position position="153"/>
    </location>
    <ligand>
        <name>ATP</name>
        <dbReference type="ChEBI" id="CHEBI:30616"/>
    </ligand>
</feature>
<feature type="binding site" evidence="13">
    <location>
        <position position="101"/>
    </location>
    <ligand>
        <name>Mg(2+)</name>
        <dbReference type="ChEBI" id="CHEBI:18420"/>
        <label>2</label>
        <note>catalytic</note>
    </ligand>
</feature>
<keyword evidence="7 11" id="KW-0547">Nucleotide-binding</keyword>
<evidence type="ECO:0000256" key="8">
    <source>
        <dbReference type="ARBA" id="ARBA00022840"/>
    </source>
</evidence>
<evidence type="ECO:0000259" key="15">
    <source>
        <dbReference type="Pfam" id="PF04926"/>
    </source>
</evidence>
<dbReference type="Proteomes" id="UP001151287">
    <property type="component" value="Unassembled WGS sequence"/>
</dbReference>
<comment type="cofactor">
    <cofactor evidence="13">
        <name>Mg(2+)</name>
        <dbReference type="ChEBI" id="CHEBI:18420"/>
    </cofactor>
    <text evidence="13">Binds 2 magnesium ions. Also active with manganese.</text>
</comment>
<feature type="binding site" evidence="13">
    <location>
        <position position="99"/>
    </location>
    <ligand>
        <name>Mg(2+)</name>
        <dbReference type="ChEBI" id="CHEBI:18420"/>
        <label>1</label>
        <note>catalytic</note>
    </ligand>
</feature>
<comment type="similarity">
    <text evidence="3 11">Belongs to the poly(A) polymerase family.</text>
</comment>
<dbReference type="Gene3D" id="1.10.1410.10">
    <property type="match status" value="1"/>
</dbReference>
<keyword evidence="4 11" id="KW-0507">mRNA processing</keyword>